<dbReference type="AlphaFoldDB" id="A0A4Q5LYW3"/>
<dbReference type="Proteomes" id="UP000293162">
    <property type="component" value="Unassembled WGS sequence"/>
</dbReference>
<dbReference type="SUPFAM" id="SSF46689">
    <property type="entry name" value="Homeodomain-like"/>
    <property type="match status" value="1"/>
</dbReference>
<evidence type="ECO:0000313" key="1">
    <source>
        <dbReference type="EMBL" id="RYU95136.1"/>
    </source>
</evidence>
<dbReference type="InterPro" id="IPR009057">
    <property type="entry name" value="Homeodomain-like_sf"/>
</dbReference>
<protein>
    <submittedName>
        <fullName evidence="1">Helix-turn-helix domain-containing protein</fullName>
    </submittedName>
</protein>
<sequence>MRAKRYIKLEPSEVITMEEGYKNATHHQFKQRCHCLLLSHQGYDMYSLKSIFQVSHPTITNWFDSWETHGIVGLRNQLGQGRKPIFNAADESLVKSKVKSSPQTLKKVRQELKEALQKDFSQRTLERFLKTLVEPVGKEPEKV</sequence>
<reference evidence="1 2" key="1">
    <citation type="submission" date="2019-02" db="EMBL/GenBank/DDBJ databases">
        <title>Bacterial novel species Emticicia sp. 17J42-9 isolated from soil.</title>
        <authorList>
            <person name="Jung H.-Y."/>
        </authorList>
    </citation>
    <scope>NUCLEOTIDE SEQUENCE [LARGE SCALE GENOMIC DNA]</scope>
    <source>
        <strain evidence="1 2">17J42-9</strain>
    </source>
</reference>
<gene>
    <name evidence="1" type="ORF">EWM59_12850</name>
</gene>
<keyword evidence="2" id="KW-1185">Reference proteome</keyword>
<proteinExistence type="predicted"/>
<comment type="caution">
    <text evidence="1">The sequence shown here is derived from an EMBL/GenBank/DDBJ whole genome shotgun (WGS) entry which is preliminary data.</text>
</comment>
<dbReference type="RefSeq" id="WP_130021386.1">
    <property type="nucleotide sequence ID" value="NZ_SEWF01000006.1"/>
</dbReference>
<accession>A0A4Q5LYW3</accession>
<name>A0A4Q5LYW3_9BACT</name>
<dbReference type="EMBL" id="SEWF01000017">
    <property type="protein sequence ID" value="RYU95136.1"/>
    <property type="molecule type" value="Genomic_DNA"/>
</dbReference>
<dbReference type="OrthoDB" id="960257at2"/>
<evidence type="ECO:0000313" key="2">
    <source>
        <dbReference type="Proteomes" id="UP000293162"/>
    </source>
</evidence>
<organism evidence="1 2">
    <name type="scientific">Emticicia agri</name>
    <dbReference type="NCBI Taxonomy" id="2492393"/>
    <lineage>
        <taxon>Bacteria</taxon>
        <taxon>Pseudomonadati</taxon>
        <taxon>Bacteroidota</taxon>
        <taxon>Cytophagia</taxon>
        <taxon>Cytophagales</taxon>
        <taxon>Leadbetterellaceae</taxon>
        <taxon>Emticicia</taxon>
    </lineage>
</organism>